<keyword evidence="10" id="KW-1185">Reference proteome</keyword>
<dbReference type="CDD" id="cd02027">
    <property type="entry name" value="APSK"/>
    <property type="match status" value="1"/>
</dbReference>
<dbReference type="SUPFAM" id="SSF52540">
    <property type="entry name" value="P-loop containing nucleoside triphosphate hydrolases"/>
    <property type="match status" value="1"/>
</dbReference>
<comment type="function">
    <text evidence="7">Catalyzes the synthesis of activated sulfate.</text>
</comment>
<evidence type="ECO:0000259" key="8">
    <source>
        <dbReference type="Pfam" id="PF01583"/>
    </source>
</evidence>
<dbReference type="Proteomes" id="UP001148203">
    <property type="component" value="Unassembled WGS sequence"/>
</dbReference>
<comment type="pathway">
    <text evidence="2 7">Sulfur metabolism; hydrogen sulfide biosynthesis; sulfite from sulfate: step 2/3.</text>
</comment>
<dbReference type="PANTHER" id="PTHR42700:SF1">
    <property type="entry name" value="SULFATE ADENYLYLTRANSFERASE"/>
    <property type="match status" value="1"/>
</dbReference>
<evidence type="ECO:0000256" key="6">
    <source>
        <dbReference type="ARBA" id="ARBA00022840"/>
    </source>
</evidence>
<dbReference type="InterPro" id="IPR002891">
    <property type="entry name" value="APS"/>
</dbReference>
<dbReference type="InterPro" id="IPR050512">
    <property type="entry name" value="Sulf_AdTrans/APS_kinase"/>
</dbReference>
<proteinExistence type="inferred from homology"/>
<dbReference type="NCBIfam" id="TIGR00455">
    <property type="entry name" value="apsK"/>
    <property type="match status" value="1"/>
</dbReference>
<evidence type="ECO:0000256" key="2">
    <source>
        <dbReference type="ARBA" id="ARBA00004806"/>
    </source>
</evidence>
<dbReference type="RefSeq" id="WP_273912296.1">
    <property type="nucleotide sequence ID" value="NZ_JAMDGX010000053.1"/>
</dbReference>
<keyword evidence="4 7" id="KW-0808">Transferase</keyword>
<comment type="catalytic activity">
    <reaction evidence="1 7">
        <text>adenosine 5'-phosphosulfate + ATP = 3'-phosphoadenylyl sulfate + ADP + H(+)</text>
        <dbReference type="Rhea" id="RHEA:24152"/>
        <dbReference type="ChEBI" id="CHEBI:15378"/>
        <dbReference type="ChEBI" id="CHEBI:30616"/>
        <dbReference type="ChEBI" id="CHEBI:58243"/>
        <dbReference type="ChEBI" id="CHEBI:58339"/>
        <dbReference type="ChEBI" id="CHEBI:456216"/>
        <dbReference type="EC" id="2.7.1.25"/>
    </reaction>
</comment>
<dbReference type="PANTHER" id="PTHR42700">
    <property type="entry name" value="SULFATE ADENYLYLTRANSFERASE"/>
    <property type="match status" value="1"/>
</dbReference>
<evidence type="ECO:0000313" key="9">
    <source>
        <dbReference type="EMBL" id="MDD0993947.1"/>
    </source>
</evidence>
<keyword evidence="5 7" id="KW-0547">Nucleotide-binding</keyword>
<evidence type="ECO:0000256" key="4">
    <source>
        <dbReference type="ARBA" id="ARBA00022679"/>
    </source>
</evidence>
<protein>
    <recommendedName>
        <fullName evidence="3 7">Adenylyl-sulfate kinase</fullName>
        <ecNumber evidence="3 7">2.7.1.25</ecNumber>
    </recommendedName>
</protein>
<accession>A0ABT5P0Q5</accession>
<evidence type="ECO:0000256" key="7">
    <source>
        <dbReference type="RuleBase" id="RU004347"/>
    </source>
</evidence>
<dbReference type="Pfam" id="PF01583">
    <property type="entry name" value="APS_kinase"/>
    <property type="match status" value="1"/>
</dbReference>
<dbReference type="InterPro" id="IPR027417">
    <property type="entry name" value="P-loop_NTPase"/>
</dbReference>
<dbReference type="InterPro" id="IPR059117">
    <property type="entry name" value="APS_kinase_dom"/>
</dbReference>
<feature type="domain" description="APS kinase" evidence="8">
    <location>
        <begin position="34"/>
        <end position="180"/>
    </location>
</feature>
<comment type="similarity">
    <text evidence="7">Belongs to the APS kinase family.</text>
</comment>
<dbReference type="Gene3D" id="3.40.50.300">
    <property type="entry name" value="P-loop containing nucleotide triphosphate hydrolases"/>
    <property type="match status" value="1"/>
</dbReference>
<dbReference type="EMBL" id="JAMDGY010000116">
    <property type="protein sequence ID" value="MDD0993947.1"/>
    <property type="molecule type" value="Genomic_DNA"/>
</dbReference>
<reference evidence="9 10" key="1">
    <citation type="submission" date="2022-05" db="EMBL/GenBank/DDBJ databases">
        <title>Novel Pseudomonas spp. Isolated from a Rainbow Trout Aquaculture Facility.</title>
        <authorList>
            <person name="Testerman T."/>
            <person name="Graf J."/>
        </authorList>
    </citation>
    <scope>NUCLEOTIDE SEQUENCE [LARGE SCALE GENOMIC DNA]</scope>
    <source>
        <strain evidence="9 10">ID681</strain>
    </source>
</reference>
<keyword evidence="7 9" id="KW-0418">Kinase</keyword>
<evidence type="ECO:0000256" key="1">
    <source>
        <dbReference type="ARBA" id="ARBA00001823"/>
    </source>
</evidence>
<evidence type="ECO:0000313" key="10">
    <source>
        <dbReference type="Proteomes" id="UP001148203"/>
    </source>
</evidence>
<dbReference type="GO" id="GO:0004020">
    <property type="term" value="F:adenylylsulfate kinase activity"/>
    <property type="evidence" value="ECO:0007669"/>
    <property type="project" value="UniProtKB-EC"/>
</dbReference>
<evidence type="ECO:0000256" key="5">
    <source>
        <dbReference type="ARBA" id="ARBA00022741"/>
    </source>
</evidence>
<comment type="caution">
    <text evidence="9">The sequence shown here is derived from an EMBL/GenBank/DDBJ whole genome shotgun (WGS) entry which is preliminary data.</text>
</comment>
<gene>
    <name evidence="9" type="primary">cysC</name>
    <name evidence="9" type="ORF">M5G11_25825</name>
</gene>
<dbReference type="EC" id="2.7.1.25" evidence="3 7"/>
<keyword evidence="6 7" id="KW-0067">ATP-binding</keyword>
<name>A0ABT5P0Q5_9PSED</name>
<evidence type="ECO:0000256" key="3">
    <source>
        <dbReference type="ARBA" id="ARBA00012121"/>
    </source>
</evidence>
<dbReference type="NCBIfam" id="NF003013">
    <property type="entry name" value="PRK03846.1"/>
    <property type="match status" value="1"/>
</dbReference>
<organism evidence="9 10">
    <name type="scientific">Pseudomonas fontis</name>
    <dbReference type="NCBI Taxonomy" id="2942633"/>
    <lineage>
        <taxon>Bacteria</taxon>
        <taxon>Pseudomonadati</taxon>
        <taxon>Pseudomonadota</taxon>
        <taxon>Gammaproteobacteria</taxon>
        <taxon>Pseudomonadales</taxon>
        <taxon>Pseudomonadaceae</taxon>
        <taxon>Pseudomonas</taxon>
    </lineage>
</organism>
<sequence>MAAPRTKSALPALKISQPAMEERNVHEDYRQPPSIIWFTGVSGVGKSTISQALNAALSRRQRQSCILDGDKLRQGLNRNLGFSPADRAESVRRASEVARILADTGNVVISALISPFAHDRALARALFDDCPFHEVYLHAPLQTLIARDPKGLYRKALAGLINDFSGISADYEVPRDPALSFDTSRTSVDEIVERILAHTGL</sequence>